<dbReference type="Proteomes" id="UP001165960">
    <property type="component" value="Unassembled WGS sequence"/>
</dbReference>
<accession>A0ACC2ULL0</accession>
<keyword evidence="2" id="KW-1185">Reference proteome</keyword>
<protein>
    <submittedName>
        <fullName evidence="1">Uncharacterized protein</fullName>
    </submittedName>
</protein>
<evidence type="ECO:0000313" key="1">
    <source>
        <dbReference type="EMBL" id="KAJ9087659.1"/>
    </source>
</evidence>
<organism evidence="1 2">
    <name type="scientific">Entomophthora muscae</name>
    <dbReference type="NCBI Taxonomy" id="34485"/>
    <lineage>
        <taxon>Eukaryota</taxon>
        <taxon>Fungi</taxon>
        <taxon>Fungi incertae sedis</taxon>
        <taxon>Zoopagomycota</taxon>
        <taxon>Entomophthoromycotina</taxon>
        <taxon>Entomophthoromycetes</taxon>
        <taxon>Entomophthorales</taxon>
        <taxon>Entomophthoraceae</taxon>
        <taxon>Entomophthora</taxon>
    </lineage>
</organism>
<comment type="caution">
    <text evidence="1">The sequence shown here is derived from an EMBL/GenBank/DDBJ whole genome shotgun (WGS) entry which is preliminary data.</text>
</comment>
<gene>
    <name evidence="1" type="ORF">DSO57_1030964</name>
</gene>
<reference evidence="1" key="1">
    <citation type="submission" date="2022-04" db="EMBL/GenBank/DDBJ databases">
        <title>Genome of the entomopathogenic fungus Entomophthora muscae.</title>
        <authorList>
            <person name="Elya C."/>
            <person name="Lovett B.R."/>
            <person name="Lee E."/>
            <person name="Macias A.M."/>
            <person name="Hajek A.E."/>
            <person name="De Bivort B.L."/>
            <person name="Kasson M.T."/>
            <person name="De Fine Licht H.H."/>
            <person name="Stajich J.E."/>
        </authorList>
    </citation>
    <scope>NUCLEOTIDE SEQUENCE</scope>
    <source>
        <strain evidence="1">Berkeley</strain>
    </source>
</reference>
<evidence type="ECO:0000313" key="2">
    <source>
        <dbReference type="Proteomes" id="UP001165960"/>
    </source>
</evidence>
<proteinExistence type="predicted"/>
<name>A0ACC2ULL0_9FUNG</name>
<dbReference type="EMBL" id="QTSX02000218">
    <property type="protein sequence ID" value="KAJ9087659.1"/>
    <property type="molecule type" value="Genomic_DNA"/>
</dbReference>
<sequence>MLEEKSEKKEGGYGWVIVFASFMIHFIMYGVQYGYGVYLARYLDHEFQGASRTTLALVGSTGISLIATLGIATGWLADRFGYRNMAVLGSCIFASGYVLASFATEVWQLVLSQGVIVGIGSSLAFVPAVSIVSQWFDRRRGFATGICVAGSGIGGLFFSLVSQILIKKLGVRWALRITALVSLVVGVGCGLLLKERVVPSRRRVDLGLFRQAKFFILFIGGFISSLGIMVPFFVMPLYADSFGMSSSQGALLVGILNGGNAIGRVLLGLAADKVGRINVMLFGISVMGILPVAAWIPATTFPTMVVFCVLYGLVAGAYLSLISVTSAYLFGLQNIASTNGLLYMSVGIPCFLGTPIATALLDSSTSFLPVILFTSISGLIGACFIAYLKFLVFRNPLAKC</sequence>